<evidence type="ECO:0000256" key="1">
    <source>
        <dbReference type="SAM" id="Coils"/>
    </source>
</evidence>
<sequence length="886" mass="101234">MFVIPLKVQINSYHDRVGESSADDGFLTALRTHIHESKPRWNGACSGIQVPPSSTMTTAEGADIASKRLLSDLKRLNMLRRYCLLPSEQTHSPGGGNQHYALLISGELHPSVPKRTGFASCFTTANNRENCEGYSDPLWGYKMMKEYHASLTEAEKRGFPVTDEGRFSETGMDGGGKQIGLEVSWKSAFDTSRTVRRSNIRYERACVLFNIAALESYIGAKSDRSTVAGTDEAIKRFQNAAGIFKHLTLLEVDPSNMKPDPENNYKPDIDLNKDCLTMLEYLMLAQAQACMFEKVCKHQPVAANATTSRLKVWWHCLSKIAMGASVLYEKAFSHSNSEFFALYIDSRWSYSMKAWLAAFKAISQYWQSFIDEERAKAAKGAGYGNCLGRLQLSMDFMNNDVLPNSRKAGMDVATFEDYIRNISERLLEVEYDNSTCIREKTVEPYALNKIPHTTITIPRDFDQHFFAESLSKRLFVGMLSIRAMEKYTEFSILSSNLYEKVRKEIDKIESRIIKACHSKNIENNLEIFNETGGISVSLWGKVTATRKQKEVREVLDTYVQFQVTSADVKIKIGDLDNHFRNVINEHETYRNNNSATHLTNAKEKGEALSVELSNTKGKLDEASKIDAMINSNIKYQDLQEKSRTIMMDKSELDLKFPSMTQEESERCNFKKMLRLFDCIEYFSNTLGKQIRKDFEMLRDQADLINKLAEIDKLTLGSSDTNYDAHIKRALENIEKNIIDKVNWANNTLDRIIPEYLVLYQDYNEVFSASKSVKESQSNVKYLKSTICDISKQAKDFSRNIRFYKQFTKEIEEIKAKVEIFEIELLQEREDHRERSSSPTQNDVFSVDDQLLAQLSFMGFDMEKSKEALTEQNNNLEAALEYLMTCS</sequence>
<dbReference type="InterPro" id="IPR004328">
    <property type="entry name" value="BRO1_dom"/>
</dbReference>
<reference evidence="4" key="1">
    <citation type="submission" date="2021-01" db="EMBL/GenBank/DDBJ databases">
        <authorList>
            <person name="Corre E."/>
            <person name="Pelletier E."/>
            <person name="Niang G."/>
            <person name="Scheremetjew M."/>
            <person name="Finn R."/>
            <person name="Kale V."/>
            <person name="Holt S."/>
            <person name="Cochrane G."/>
            <person name="Meng A."/>
            <person name="Brown T."/>
            <person name="Cohen L."/>
        </authorList>
    </citation>
    <scope>NUCLEOTIDE SEQUENCE</scope>
    <source>
        <strain evidence="4">308</strain>
    </source>
</reference>
<proteinExistence type="predicted"/>
<dbReference type="EMBL" id="HBFR01013051">
    <property type="protein sequence ID" value="CAD8882264.1"/>
    <property type="molecule type" value="Transcribed_RNA"/>
</dbReference>
<gene>
    <name evidence="4" type="ORF">CHYS00102_LOCUS9452</name>
</gene>
<dbReference type="SMART" id="SM00165">
    <property type="entry name" value="UBA"/>
    <property type="match status" value="1"/>
</dbReference>
<feature type="domain" description="BRO1" evidence="3">
    <location>
        <begin position="1"/>
        <end position="515"/>
    </location>
</feature>
<dbReference type="PROSITE" id="PS51180">
    <property type="entry name" value="BRO1"/>
    <property type="match status" value="1"/>
</dbReference>
<dbReference type="SMART" id="SM01041">
    <property type="entry name" value="BRO1"/>
    <property type="match status" value="1"/>
</dbReference>
<protein>
    <recommendedName>
        <fullName evidence="5">UBA domain-containing protein</fullName>
    </recommendedName>
</protein>
<dbReference type="PANTHER" id="PTHR23030">
    <property type="entry name" value="PCD6 INTERACTING PROTEIN-RELATED"/>
    <property type="match status" value="1"/>
</dbReference>
<dbReference type="Gene3D" id="1.10.8.10">
    <property type="entry name" value="DNA helicase RuvA subunit, C-terminal domain"/>
    <property type="match status" value="1"/>
</dbReference>
<dbReference type="AlphaFoldDB" id="A0A7S1BCQ1"/>
<dbReference type="GO" id="GO:0043328">
    <property type="term" value="P:protein transport to vacuole involved in ubiquitin-dependent protein catabolic process via the multivesicular body sorting pathway"/>
    <property type="evidence" value="ECO:0007669"/>
    <property type="project" value="TreeGrafter"/>
</dbReference>
<evidence type="ECO:0000259" key="2">
    <source>
        <dbReference type="PROSITE" id="PS50030"/>
    </source>
</evidence>
<dbReference type="Pfam" id="PF03097">
    <property type="entry name" value="BRO1"/>
    <property type="match status" value="1"/>
</dbReference>
<dbReference type="InterPro" id="IPR015940">
    <property type="entry name" value="UBA"/>
</dbReference>
<keyword evidence="1" id="KW-0175">Coiled coil</keyword>
<dbReference type="SUPFAM" id="SSF46934">
    <property type="entry name" value="UBA-like"/>
    <property type="match status" value="1"/>
</dbReference>
<feature type="coiled-coil region" evidence="1">
    <location>
        <begin position="803"/>
        <end position="830"/>
    </location>
</feature>
<dbReference type="GO" id="GO:0005768">
    <property type="term" value="C:endosome"/>
    <property type="evidence" value="ECO:0007669"/>
    <property type="project" value="TreeGrafter"/>
</dbReference>
<dbReference type="InterPro" id="IPR009060">
    <property type="entry name" value="UBA-like_sf"/>
</dbReference>
<organism evidence="4">
    <name type="scientific">Corethron hystrix</name>
    <dbReference type="NCBI Taxonomy" id="216773"/>
    <lineage>
        <taxon>Eukaryota</taxon>
        <taxon>Sar</taxon>
        <taxon>Stramenopiles</taxon>
        <taxon>Ochrophyta</taxon>
        <taxon>Bacillariophyta</taxon>
        <taxon>Coscinodiscophyceae</taxon>
        <taxon>Corethrophycidae</taxon>
        <taxon>Corethrales</taxon>
        <taxon>Corethraceae</taxon>
        <taxon>Corethron</taxon>
    </lineage>
</organism>
<dbReference type="PROSITE" id="PS50030">
    <property type="entry name" value="UBA"/>
    <property type="match status" value="1"/>
</dbReference>
<evidence type="ECO:0000313" key="4">
    <source>
        <dbReference type="EMBL" id="CAD8882264.1"/>
    </source>
</evidence>
<accession>A0A7S1BCQ1</accession>
<evidence type="ECO:0000259" key="3">
    <source>
        <dbReference type="PROSITE" id="PS51180"/>
    </source>
</evidence>
<dbReference type="Pfam" id="PF22562">
    <property type="entry name" value="UBA_7"/>
    <property type="match status" value="1"/>
</dbReference>
<dbReference type="InterPro" id="IPR038499">
    <property type="entry name" value="BRO1_sf"/>
</dbReference>
<dbReference type="Gene3D" id="1.25.40.280">
    <property type="entry name" value="alix/aip1 like domains"/>
    <property type="match status" value="1"/>
</dbReference>
<evidence type="ECO:0008006" key="5">
    <source>
        <dbReference type="Google" id="ProtNLM"/>
    </source>
</evidence>
<dbReference type="PANTHER" id="PTHR23030:SF30">
    <property type="entry name" value="TYROSINE-PROTEIN PHOSPHATASE NON-RECEPTOR TYPE 23"/>
    <property type="match status" value="1"/>
</dbReference>
<name>A0A7S1BCQ1_9STRA</name>
<feature type="domain" description="UBA" evidence="2">
    <location>
        <begin position="845"/>
        <end position="885"/>
    </location>
</feature>